<dbReference type="SMART" id="SM00239">
    <property type="entry name" value="C2"/>
    <property type="match status" value="1"/>
</dbReference>
<dbReference type="GO" id="GO:0005840">
    <property type="term" value="C:ribosome"/>
    <property type="evidence" value="ECO:0007669"/>
    <property type="project" value="UniProtKB-KW"/>
</dbReference>
<dbReference type="Pfam" id="PF01282">
    <property type="entry name" value="Ribosomal_S24e"/>
    <property type="match status" value="4"/>
</dbReference>
<dbReference type="SUPFAM" id="SSF49562">
    <property type="entry name" value="C2 domain (Calcium/lipid-binding domain, CaLB)"/>
    <property type="match status" value="1"/>
</dbReference>
<dbReference type="InterPro" id="IPR053709">
    <property type="entry name" value="eRP_eS24_sf"/>
</dbReference>
<dbReference type="EMBL" id="CAJNNV010029282">
    <property type="protein sequence ID" value="CAE8627888.1"/>
    <property type="molecule type" value="Genomic_DNA"/>
</dbReference>
<feature type="compositionally biased region" description="Basic and acidic residues" evidence="5">
    <location>
        <begin position="876"/>
        <end position="889"/>
    </location>
</feature>
<dbReference type="GO" id="GO:1990904">
    <property type="term" value="C:ribonucleoprotein complex"/>
    <property type="evidence" value="ECO:0007669"/>
    <property type="project" value="UniProtKB-KW"/>
</dbReference>
<dbReference type="OrthoDB" id="420194at2759"/>
<sequence length="1722" mass="191348">MLAAEKDKPTDPCGMFAWACCNSTSSTANEVETEPNPFPAALRAKFNQDVQDFEVLAAAPLEVFEEEDRYYVVEIESVKDFGVLFDATGGQGLVVADVNEAGAAEAWNRANPESQIKVFDSVRNVNGKTGNATELVSELQKEVGRVRLTMRRPLEFEVYLEKQGKPLGLTLSRNTKSLGLVILGVKEGPCKEWNAAHPALPVSASDIVIQDADQLTLKVMLSFCAVECATALFILQGILIACNSPWRLDGQVERSTSTIKIHPATIQGEIWTYFVLLGFFAMCRLRCIASAFAEHLRRQVGGRLRGIQTAWFSDEMEEVLQAVTLAGHCVFGASISRLCLTTCGVRTAARLPALGNTYVTPFCPIHTAFCSDLRAAEAMTSQREVIQLVASECNCFADRFFAANNICFDDLATADVSQGEQRAEWFAVYKKFSEEAELTIQNALMLWGVVQAKAFEEDFVDAAQHSEALDGFLSLTDYGPFIRRMHEQVQQRREQDGKESEDDPRFADLAGTAACRPITPHTDGAAHRRLSQLDLRLAEIELERNALLLERRRLVGRVVEPTTASALKREIELQRYRENVGLDCYFATVNGMTSASLHEMHLCADGFCTEAPAQMSAGRQLDVTIVEATQLLTLQVDMDLDKWIFSNQVVGRTDVCKNGNLNPRWNQRFLCGRDSARGGKTLKFKVHVDHLWRSPVLCGEAEFGLDNLWSRAMGGPQMVPVPLFKKGEQTGQLNISIVLQGSGSPGAVAMPSDQASPYGPAGASPGAYPVDGRLSGPPGAPYGGYPSVSSPYPDYLMPSAAQKDGPVMGSALGGSLAPAQAQRQLDPPWLEKSAIRSPTVNSTSASAWSHSAQQQQQQPQQPQQQQPQQQQQWEQQQRERRSQERDQQQRDQQQQQQQRRQLQQQPPQQHQQQQQHQKQSFQEINQAEQLQKQQQLQQLQQHRQQQHIPQPQQPASESSQQQSPKNLLAPARGPPEVRPGCGWCSRTSSEIPGIEAASPNGRSPNTVPTATISPSSGAIDGDPALFTFGFSDVVAWRSYARLMLQRDEDMRVIMGLTEHDTHSDEVVHQPPPHLASRELSAMGHVDRYLRLISREIFTSTHTGQVRYRTATLAGAMSEFTIRTRKFKQNPLLGRKQFVLDIIHPGMANVSKKNLSEKLKSMYKVNDVQCIQLFGFKTAFGGGRSTGFGLIYESMDKMKKFEPEYRLKRAGLSTGKKGAVRRSKKDSKNRMKKVRGKEKTKAAAKGGGAWVYMSGGQIRYRTATLAGAMSEFTIRTRKFKQNPLLGRKQFVLDIIHPGMANVSKKNLSEKLKSMYKVHDVQCIQLFGFKTAFGGGRSTGFGLIYESMDKMKKFEPEYRLKRAGLSTGKKGAVRRSKKDSKNRMKKVRGKEKTKAAAKGLCANGEKFGAPDAAPAASFCGAWVYMSGGQVRYRTATLGGAMSEFTIRTRKFKQNPLLGRKQFVLDIIHPGMANVSRKNLSEKLKSMYKVHDVQCIQLFGFKTAFGGGRSTGFGLIYESMDKMKKFEPEYRLKRAGLSTGKKGAVRRSKKDSKNRMKKVRGKEKTKAAAKGGAWVYMSGGQVRYRTATLAGAMSEFTIRTRKFKQNPLLGRKQFVLDIIHPGMANVSKKNLSEKLKSMYKVHDVQCIQLFGFKTAFGGGRSTGFGLIYESMDKMKKFEPEYRLKRAGLSTGKKGAVRRSKKDSKNRMKKVRGKEKTKAAAKGGKK</sequence>
<keyword evidence="3" id="KW-0687">Ribonucleoprotein</keyword>
<feature type="compositionally biased region" description="Low complexity" evidence="5">
    <location>
        <begin position="890"/>
        <end position="964"/>
    </location>
</feature>
<feature type="compositionally biased region" description="Low complexity" evidence="5">
    <location>
        <begin position="853"/>
        <end position="875"/>
    </location>
</feature>
<feature type="compositionally biased region" description="Polar residues" evidence="5">
    <location>
        <begin position="1000"/>
        <end position="1011"/>
    </location>
</feature>
<feature type="compositionally biased region" description="Basic residues" evidence="5">
    <location>
        <begin position="1691"/>
        <end position="1711"/>
    </location>
</feature>
<name>A0A813GLH9_POLGL</name>
<dbReference type="InterPro" id="IPR001478">
    <property type="entry name" value="PDZ"/>
</dbReference>
<keyword evidence="8" id="KW-1185">Reference proteome</keyword>
<protein>
    <recommendedName>
        <fullName evidence="4">40S ribosomal protein S24</fullName>
    </recommendedName>
</protein>
<feature type="region of interest" description="Disordered" evidence="5">
    <location>
        <begin position="1363"/>
        <end position="1388"/>
    </location>
</feature>
<feature type="compositionally biased region" description="Basic residues" evidence="5">
    <location>
        <begin position="1369"/>
        <end position="1388"/>
    </location>
</feature>
<evidence type="ECO:0000256" key="1">
    <source>
        <dbReference type="ARBA" id="ARBA00009680"/>
    </source>
</evidence>
<evidence type="ECO:0000259" key="6">
    <source>
        <dbReference type="PROSITE" id="PS50106"/>
    </source>
</evidence>
<dbReference type="Gene3D" id="2.60.40.150">
    <property type="entry name" value="C2 domain"/>
    <property type="match status" value="1"/>
</dbReference>
<evidence type="ECO:0000256" key="3">
    <source>
        <dbReference type="ARBA" id="ARBA00023274"/>
    </source>
</evidence>
<evidence type="ECO:0000313" key="8">
    <source>
        <dbReference type="Proteomes" id="UP000654075"/>
    </source>
</evidence>
<feature type="region of interest" description="Disordered" evidence="5">
    <location>
        <begin position="992"/>
        <end position="1011"/>
    </location>
</feature>
<accession>A0A813GLH9</accession>
<dbReference type="InterPro" id="IPR001976">
    <property type="entry name" value="Ribosomal_eS24"/>
</dbReference>
<dbReference type="PROSITE" id="PS50106">
    <property type="entry name" value="PDZ"/>
    <property type="match status" value="1"/>
</dbReference>
<dbReference type="InterPro" id="IPR035892">
    <property type="entry name" value="C2_domain_sf"/>
</dbReference>
<feature type="region of interest" description="Disordered" evidence="5">
    <location>
        <begin position="746"/>
        <end position="782"/>
    </location>
</feature>
<evidence type="ECO:0000256" key="5">
    <source>
        <dbReference type="SAM" id="MobiDB-lite"/>
    </source>
</evidence>
<proteinExistence type="inferred from homology"/>
<dbReference type="HAMAP" id="MF_00545">
    <property type="entry name" value="Ribosomal_eS24"/>
    <property type="match status" value="4"/>
</dbReference>
<dbReference type="GO" id="GO:0003735">
    <property type="term" value="F:structural constituent of ribosome"/>
    <property type="evidence" value="ECO:0007669"/>
    <property type="project" value="InterPro"/>
</dbReference>
<feature type="region of interest" description="Disordered" evidence="5">
    <location>
        <begin position="806"/>
        <end position="825"/>
    </location>
</feature>
<evidence type="ECO:0000256" key="2">
    <source>
        <dbReference type="ARBA" id="ARBA00022980"/>
    </source>
</evidence>
<dbReference type="CDD" id="cd00030">
    <property type="entry name" value="C2"/>
    <property type="match status" value="1"/>
</dbReference>
<comment type="similarity">
    <text evidence="1 4">Belongs to the eukaryotic ribosomal protein eS24 family.</text>
</comment>
<organism evidence="7 8">
    <name type="scientific">Polarella glacialis</name>
    <name type="common">Dinoflagellate</name>
    <dbReference type="NCBI Taxonomy" id="89957"/>
    <lineage>
        <taxon>Eukaryota</taxon>
        <taxon>Sar</taxon>
        <taxon>Alveolata</taxon>
        <taxon>Dinophyceae</taxon>
        <taxon>Suessiales</taxon>
        <taxon>Suessiaceae</taxon>
        <taxon>Polarella</taxon>
    </lineage>
</organism>
<dbReference type="GO" id="GO:0006412">
    <property type="term" value="P:translation"/>
    <property type="evidence" value="ECO:0007669"/>
    <property type="project" value="InterPro"/>
</dbReference>
<feature type="region of interest" description="Disordered" evidence="5">
    <location>
        <begin position="1685"/>
        <end position="1722"/>
    </location>
</feature>
<reference evidence="7" key="1">
    <citation type="submission" date="2021-02" db="EMBL/GenBank/DDBJ databases">
        <authorList>
            <person name="Dougan E. K."/>
            <person name="Rhodes N."/>
            <person name="Thang M."/>
            <person name="Chan C."/>
        </authorList>
    </citation>
    <scope>NUCLEOTIDE SEQUENCE</scope>
</reference>
<evidence type="ECO:0000256" key="4">
    <source>
        <dbReference type="RuleBase" id="RU004383"/>
    </source>
</evidence>
<dbReference type="SUPFAM" id="SSF54189">
    <property type="entry name" value="Ribosomal proteins S24e, L23 and L15e"/>
    <property type="match status" value="4"/>
</dbReference>
<dbReference type="Pfam" id="PF00168">
    <property type="entry name" value="C2"/>
    <property type="match status" value="1"/>
</dbReference>
<feature type="compositionally biased region" description="Polar residues" evidence="5">
    <location>
        <begin position="837"/>
        <end position="852"/>
    </location>
</feature>
<dbReference type="PROSITE" id="PS00529">
    <property type="entry name" value="RIBOSOMAL_S24E"/>
    <property type="match status" value="4"/>
</dbReference>
<feature type="domain" description="PDZ" evidence="6">
    <location>
        <begin position="72"/>
        <end position="154"/>
    </location>
</feature>
<dbReference type="InterPro" id="IPR000008">
    <property type="entry name" value="C2_dom"/>
</dbReference>
<dbReference type="Gene3D" id="3.30.70.3370">
    <property type="match status" value="4"/>
</dbReference>
<feature type="region of interest" description="Disordered" evidence="5">
    <location>
        <begin position="837"/>
        <end position="985"/>
    </location>
</feature>
<comment type="caution">
    <text evidence="7">The sequence shown here is derived from an EMBL/GenBank/DDBJ whole genome shotgun (WGS) entry which is preliminary data.</text>
</comment>
<dbReference type="InterPro" id="IPR012678">
    <property type="entry name" value="Ribosomal_uL23/eL15/eS24_sf"/>
</dbReference>
<evidence type="ECO:0000313" key="7">
    <source>
        <dbReference type="EMBL" id="CAE8627888.1"/>
    </source>
</evidence>
<dbReference type="Proteomes" id="UP000654075">
    <property type="component" value="Unassembled WGS sequence"/>
</dbReference>
<keyword evidence="2" id="KW-0689">Ribosomal protein</keyword>
<dbReference type="InterPro" id="IPR018098">
    <property type="entry name" value="Ribosomal_eS24_CS"/>
</dbReference>
<dbReference type="PANTHER" id="PTHR10496">
    <property type="entry name" value="40S RIBOSOMAL PROTEIN S24"/>
    <property type="match status" value="1"/>
</dbReference>
<gene>
    <name evidence="7" type="ORF">PGLA1383_LOCUS44594</name>
</gene>